<evidence type="ECO:0000313" key="1">
    <source>
        <dbReference type="EMBL" id="RFT15949.1"/>
    </source>
</evidence>
<dbReference type="AlphaFoldDB" id="A0A3E2BMJ0"/>
<gene>
    <name evidence="1" type="ORF">OP8BY_2347</name>
</gene>
<organism evidence="1 2">
    <name type="scientific">Candidatus Saccharicenans subterraneus</name>
    <dbReference type="NCBI Taxonomy" id="2508984"/>
    <lineage>
        <taxon>Bacteria</taxon>
        <taxon>Candidatus Aminicenantota</taxon>
        <taxon>Candidatus Aminicenantia</taxon>
        <taxon>Candidatus Aminicenantales</taxon>
        <taxon>Candidatus Saccharicenantaceae</taxon>
        <taxon>Candidatus Saccharicenans</taxon>
    </lineage>
</organism>
<protein>
    <submittedName>
        <fullName evidence="1">Metallophosphoesterase</fullName>
    </submittedName>
</protein>
<proteinExistence type="predicted"/>
<comment type="caution">
    <text evidence="1">The sequence shown here is derived from an EMBL/GenBank/DDBJ whole genome shotgun (WGS) entry which is preliminary data.</text>
</comment>
<accession>A0A3E2BMJ0</accession>
<reference evidence="1 2" key="1">
    <citation type="submission" date="2018-08" db="EMBL/GenBank/DDBJ databases">
        <title>Genome analysis of the thermophilic bacterium of the candidate phylum Aminicenantes from deep subsurface aquifer revealed its physiology and ecological role.</title>
        <authorList>
            <person name="Kadnikov V.V."/>
            <person name="Mardanov A.V."/>
            <person name="Beletsky A.V."/>
            <person name="Karnachuk O.V."/>
            <person name="Ravin N.V."/>
        </authorList>
    </citation>
    <scope>NUCLEOTIDE SEQUENCE [LARGE SCALE GENOMIC DNA]</scope>
    <source>
        <strain evidence="1">BY38</strain>
    </source>
</reference>
<dbReference type="EMBL" id="QUAH01000006">
    <property type="protein sequence ID" value="RFT15949.1"/>
    <property type="molecule type" value="Genomic_DNA"/>
</dbReference>
<name>A0A3E2BMJ0_9BACT</name>
<dbReference type="Proteomes" id="UP000257323">
    <property type="component" value="Unassembled WGS sequence"/>
</dbReference>
<sequence>MRKSAILAVGLLLLVLNLPLSSQFRPEEIAQREELEEFLLTAEIIDYKEIGEGVTKPVRLFLKKGDVERSGVWKNPSGIQGGFLEGWQYEIAAYRLDKLLGLNMIPPTVERVFRGQRGSLQLWVEKEYSLLQVMEKNIPLPSSGPEADNWEKRKYISRVFDALIANEDRTQQNTLYTKDWRTILIDHSRSFRSEEKYTKHLLFGLNPLRADSRALPFRKLPRQLVENIKALTFDSIKQAVGPYLTDKEIRAVLARKDLILKEIDEMIKVVGEGKVLY</sequence>
<evidence type="ECO:0000313" key="2">
    <source>
        <dbReference type="Proteomes" id="UP000257323"/>
    </source>
</evidence>